<dbReference type="GO" id="GO:0046474">
    <property type="term" value="P:glycerophospholipid biosynthetic process"/>
    <property type="evidence" value="ECO:0007669"/>
    <property type="project" value="TreeGrafter"/>
</dbReference>
<dbReference type="InterPro" id="IPR050324">
    <property type="entry name" value="CDP-alcohol_PTase-I"/>
</dbReference>
<evidence type="ECO:0000256" key="2">
    <source>
        <dbReference type="ARBA" id="ARBA00010441"/>
    </source>
</evidence>
<evidence type="ECO:0000256" key="10">
    <source>
        <dbReference type="ARBA" id="ARBA00023264"/>
    </source>
</evidence>
<organism evidence="14 15">
    <name type="scientific">Cellulomonas aerilata</name>
    <dbReference type="NCBI Taxonomy" id="515326"/>
    <lineage>
        <taxon>Bacteria</taxon>
        <taxon>Bacillati</taxon>
        <taxon>Actinomycetota</taxon>
        <taxon>Actinomycetes</taxon>
        <taxon>Micrococcales</taxon>
        <taxon>Cellulomonadaceae</taxon>
        <taxon>Cellulomonas</taxon>
    </lineage>
</organism>
<keyword evidence="7" id="KW-0443">Lipid metabolism</keyword>
<evidence type="ECO:0000313" key="14">
    <source>
        <dbReference type="EMBL" id="GEO35605.1"/>
    </source>
</evidence>
<dbReference type="PANTHER" id="PTHR14269:SF52">
    <property type="entry name" value="PHOSPHATIDYLGLYCEROPHOSPHATE SYNTHASE-RELATED"/>
    <property type="match status" value="1"/>
</dbReference>
<reference evidence="14 15" key="1">
    <citation type="submission" date="2019-07" db="EMBL/GenBank/DDBJ databases">
        <title>Whole genome shotgun sequence of Cellulomonas aerilata NBRC 106308.</title>
        <authorList>
            <person name="Hosoyama A."/>
            <person name="Uohara A."/>
            <person name="Ohji S."/>
            <person name="Ichikawa N."/>
        </authorList>
    </citation>
    <scope>NUCLEOTIDE SEQUENCE [LARGE SCALE GENOMIC DNA]</scope>
    <source>
        <strain evidence="14 15">NBRC 106308</strain>
    </source>
</reference>
<dbReference type="PANTHER" id="PTHR14269">
    <property type="entry name" value="CDP-DIACYLGLYCEROL--GLYCEROL-3-PHOSPHATE 3-PHOSPHATIDYLTRANSFERASE-RELATED"/>
    <property type="match status" value="1"/>
</dbReference>
<feature type="transmembrane region" description="Helical" evidence="13">
    <location>
        <begin position="156"/>
        <end position="177"/>
    </location>
</feature>
<keyword evidence="8 13" id="KW-0472">Membrane</keyword>
<dbReference type="UniPathway" id="UPA00085"/>
<evidence type="ECO:0000256" key="9">
    <source>
        <dbReference type="ARBA" id="ARBA00023209"/>
    </source>
</evidence>
<dbReference type="Proteomes" id="UP000321181">
    <property type="component" value="Unassembled WGS sequence"/>
</dbReference>
<dbReference type="EMBL" id="BJYY01000021">
    <property type="protein sequence ID" value="GEO35605.1"/>
    <property type="molecule type" value="Genomic_DNA"/>
</dbReference>
<keyword evidence="5 13" id="KW-0812">Transmembrane</keyword>
<dbReference type="InterPro" id="IPR048254">
    <property type="entry name" value="CDP_ALCOHOL_P_TRANSF_CS"/>
</dbReference>
<comment type="similarity">
    <text evidence="2 12">Belongs to the CDP-alcohol phosphatidyltransferase class-I family.</text>
</comment>
<sequence length="192" mass="20228">MVTEAPPSPWNVANAVTIARIALVPFFVVALLAADGESVTWRLVATAIFVLAASTDRLDGYLARRDNLVTDLGKMLDPIADKALIGAGLIGLSMLGELPWWVTVVILARELGVTALRFVVLRYGVIAASRGGKLKTVLQAVAISLFLLPLDHLPGIVRLVAVATMAAAVLVTLVTGADYVRQAAGLRHAGRA</sequence>
<dbReference type="GO" id="GO:0016020">
    <property type="term" value="C:membrane"/>
    <property type="evidence" value="ECO:0007669"/>
    <property type="project" value="UniProtKB-SubCell"/>
</dbReference>
<feature type="transmembrane region" description="Helical" evidence="13">
    <location>
        <begin position="12"/>
        <end position="33"/>
    </location>
</feature>
<dbReference type="AlphaFoldDB" id="A0A512DGM0"/>
<evidence type="ECO:0000256" key="3">
    <source>
        <dbReference type="ARBA" id="ARBA00022516"/>
    </source>
</evidence>
<evidence type="ECO:0000256" key="4">
    <source>
        <dbReference type="ARBA" id="ARBA00022679"/>
    </source>
</evidence>
<dbReference type="Pfam" id="PF01066">
    <property type="entry name" value="CDP-OH_P_transf"/>
    <property type="match status" value="1"/>
</dbReference>
<accession>A0A512DGM0</accession>
<dbReference type="InterPro" id="IPR043130">
    <property type="entry name" value="CDP-OH_PTrfase_TM_dom"/>
</dbReference>
<feature type="transmembrane region" description="Helical" evidence="13">
    <location>
        <begin position="79"/>
        <end position="95"/>
    </location>
</feature>
<protein>
    <recommendedName>
        <fullName evidence="11">CDP-diacylglycerol--glycerol-3-phosphate 3-phosphatidyltransferase</fullName>
        <ecNumber evidence="11">2.7.8.5</ecNumber>
    </recommendedName>
</protein>
<evidence type="ECO:0000256" key="11">
    <source>
        <dbReference type="NCBIfam" id="TIGR00560"/>
    </source>
</evidence>
<keyword evidence="9" id="KW-0594">Phospholipid biosynthesis</keyword>
<comment type="subcellular location">
    <subcellularLocation>
        <location evidence="1">Membrane</location>
        <topology evidence="1">Multi-pass membrane protein</topology>
    </subcellularLocation>
</comment>
<evidence type="ECO:0000256" key="12">
    <source>
        <dbReference type="RuleBase" id="RU003750"/>
    </source>
</evidence>
<gene>
    <name evidence="14" type="primary">pgsA</name>
    <name evidence="14" type="ORF">CAE01nite_33300</name>
</gene>
<comment type="caution">
    <text evidence="14">The sequence shown here is derived from an EMBL/GenBank/DDBJ whole genome shotgun (WGS) entry which is preliminary data.</text>
</comment>
<feature type="transmembrane region" description="Helical" evidence="13">
    <location>
        <begin position="39"/>
        <end position="58"/>
    </location>
</feature>
<evidence type="ECO:0000256" key="8">
    <source>
        <dbReference type="ARBA" id="ARBA00023136"/>
    </source>
</evidence>
<keyword evidence="6 13" id="KW-1133">Transmembrane helix</keyword>
<evidence type="ECO:0000256" key="7">
    <source>
        <dbReference type="ARBA" id="ARBA00023098"/>
    </source>
</evidence>
<dbReference type="InterPro" id="IPR004570">
    <property type="entry name" value="Phosphatidylglycerol_P_synth"/>
</dbReference>
<evidence type="ECO:0000256" key="5">
    <source>
        <dbReference type="ARBA" id="ARBA00022692"/>
    </source>
</evidence>
<dbReference type="GO" id="GO:0008444">
    <property type="term" value="F:CDP-diacylglycerol-glycerol-3-phosphate 3-phosphatidyltransferase activity"/>
    <property type="evidence" value="ECO:0007669"/>
    <property type="project" value="UniProtKB-UniRule"/>
</dbReference>
<dbReference type="PROSITE" id="PS00379">
    <property type="entry name" value="CDP_ALCOHOL_P_TRANSF"/>
    <property type="match status" value="1"/>
</dbReference>
<keyword evidence="3" id="KW-0444">Lipid biosynthesis</keyword>
<evidence type="ECO:0000256" key="13">
    <source>
        <dbReference type="SAM" id="Phobius"/>
    </source>
</evidence>
<dbReference type="NCBIfam" id="TIGR00560">
    <property type="entry name" value="pgsA"/>
    <property type="match status" value="1"/>
</dbReference>
<name>A0A512DGM0_9CELL</name>
<keyword evidence="4 12" id="KW-0808">Transferase</keyword>
<evidence type="ECO:0000313" key="15">
    <source>
        <dbReference type="Proteomes" id="UP000321181"/>
    </source>
</evidence>
<keyword evidence="10" id="KW-1208">Phospholipid metabolism</keyword>
<dbReference type="Gene3D" id="1.20.120.1760">
    <property type="match status" value="1"/>
</dbReference>
<evidence type="ECO:0000256" key="6">
    <source>
        <dbReference type="ARBA" id="ARBA00022989"/>
    </source>
</evidence>
<keyword evidence="15" id="KW-1185">Reference proteome</keyword>
<evidence type="ECO:0000256" key="1">
    <source>
        <dbReference type="ARBA" id="ARBA00004141"/>
    </source>
</evidence>
<proteinExistence type="inferred from homology"/>
<dbReference type="PIRSF" id="PIRSF000847">
    <property type="entry name" value="Phos_ph_gly_syn"/>
    <property type="match status" value="1"/>
</dbReference>
<dbReference type="EC" id="2.7.8.5" evidence="11"/>
<dbReference type="InterPro" id="IPR000462">
    <property type="entry name" value="CDP-OH_P_trans"/>
</dbReference>